<keyword evidence="3" id="KW-1003">Cell membrane</keyword>
<evidence type="ECO:0000256" key="7">
    <source>
        <dbReference type="SAM" id="MobiDB-lite"/>
    </source>
</evidence>
<evidence type="ECO:0000256" key="4">
    <source>
        <dbReference type="ARBA" id="ARBA00022692"/>
    </source>
</evidence>
<dbReference type="InterPro" id="IPR036259">
    <property type="entry name" value="MFS_trans_sf"/>
</dbReference>
<comment type="caution">
    <text evidence="10">The sequence shown here is derived from an EMBL/GenBank/DDBJ whole genome shotgun (WGS) entry which is preliminary data.</text>
</comment>
<name>A0A919GNU2_9ACTN</name>
<feature type="transmembrane region" description="Helical" evidence="8">
    <location>
        <begin position="49"/>
        <end position="71"/>
    </location>
</feature>
<comment type="subcellular location">
    <subcellularLocation>
        <location evidence="1">Cell membrane</location>
        <topology evidence="1">Multi-pass membrane protein</topology>
    </subcellularLocation>
</comment>
<feature type="transmembrane region" description="Helical" evidence="8">
    <location>
        <begin position="257"/>
        <end position="277"/>
    </location>
</feature>
<proteinExistence type="predicted"/>
<evidence type="ECO:0000256" key="1">
    <source>
        <dbReference type="ARBA" id="ARBA00004651"/>
    </source>
</evidence>
<evidence type="ECO:0000313" key="11">
    <source>
        <dbReference type="Proteomes" id="UP000603227"/>
    </source>
</evidence>
<organism evidence="10 11">
    <name type="scientific">Streptomyces capitiformicae</name>
    <dbReference type="NCBI Taxonomy" id="2014920"/>
    <lineage>
        <taxon>Bacteria</taxon>
        <taxon>Bacillati</taxon>
        <taxon>Actinomycetota</taxon>
        <taxon>Actinomycetes</taxon>
        <taxon>Kitasatosporales</taxon>
        <taxon>Streptomycetaceae</taxon>
        <taxon>Streptomyces</taxon>
    </lineage>
</organism>
<dbReference type="RefSeq" id="WP_189783123.1">
    <property type="nucleotide sequence ID" value="NZ_BNAT01000009.1"/>
</dbReference>
<feature type="transmembrane region" description="Helical" evidence="8">
    <location>
        <begin position="377"/>
        <end position="396"/>
    </location>
</feature>
<evidence type="ECO:0000256" key="8">
    <source>
        <dbReference type="SAM" id="Phobius"/>
    </source>
</evidence>
<keyword evidence="2" id="KW-0813">Transport</keyword>
<keyword evidence="5 8" id="KW-1133">Transmembrane helix</keyword>
<feature type="transmembrane region" description="Helical" evidence="8">
    <location>
        <begin position="312"/>
        <end position="328"/>
    </location>
</feature>
<protein>
    <submittedName>
        <fullName evidence="10">MFS transporter</fullName>
    </submittedName>
</protein>
<feature type="transmembrane region" description="Helical" evidence="8">
    <location>
        <begin position="163"/>
        <end position="192"/>
    </location>
</feature>
<feature type="compositionally biased region" description="Basic and acidic residues" evidence="7">
    <location>
        <begin position="412"/>
        <end position="430"/>
    </location>
</feature>
<dbReference type="PANTHER" id="PTHR23513:SF11">
    <property type="entry name" value="STAPHYLOFERRIN A TRANSPORTER"/>
    <property type="match status" value="1"/>
</dbReference>
<dbReference type="PROSITE" id="PS50850">
    <property type="entry name" value="MFS"/>
    <property type="match status" value="1"/>
</dbReference>
<feature type="transmembrane region" description="Helical" evidence="8">
    <location>
        <begin position="19"/>
        <end position="37"/>
    </location>
</feature>
<dbReference type="SUPFAM" id="SSF103473">
    <property type="entry name" value="MFS general substrate transporter"/>
    <property type="match status" value="1"/>
</dbReference>
<reference evidence="10" key="2">
    <citation type="submission" date="2020-09" db="EMBL/GenBank/DDBJ databases">
        <authorList>
            <person name="Sun Q."/>
            <person name="Zhou Y."/>
        </authorList>
    </citation>
    <scope>NUCLEOTIDE SEQUENCE</scope>
    <source>
        <strain evidence="10">CGMCC 4.7403</strain>
    </source>
</reference>
<evidence type="ECO:0000256" key="3">
    <source>
        <dbReference type="ARBA" id="ARBA00022475"/>
    </source>
</evidence>
<feature type="transmembrane region" description="Helical" evidence="8">
    <location>
        <begin position="224"/>
        <end position="245"/>
    </location>
</feature>
<feature type="region of interest" description="Disordered" evidence="7">
    <location>
        <begin position="405"/>
        <end position="430"/>
    </location>
</feature>
<evidence type="ECO:0000256" key="5">
    <source>
        <dbReference type="ARBA" id="ARBA00022989"/>
    </source>
</evidence>
<dbReference type="InterPro" id="IPR010290">
    <property type="entry name" value="TM_effector"/>
</dbReference>
<dbReference type="Pfam" id="PF05977">
    <property type="entry name" value="MFS_3"/>
    <property type="match status" value="1"/>
</dbReference>
<dbReference type="InterPro" id="IPR020846">
    <property type="entry name" value="MFS_dom"/>
</dbReference>
<evidence type="ECO:0000256" key="6">
    <source>
        <dbReference type="ARBA" id="ARBA00023136"/>
    </source>
</evidence>
<dbReference type="AlphaFoldDB" id="A0A919GNU2"/>
<keyword evidence="11" id="KW-1185">Reference proteome</keyword>
<feature type="domain" description="Major facilitator superfamily (MFS) profile" evidence="9">
    <location>
        <begin position="1"/>
        <end position="199"/>
    </location>
</feature>
<dbReference type="PANTHER" id="PTHR23513">
    <property type="entry name" value="INTEGRAL MEMBRANE EFFLUX PROTEIN-RELATED"/>
    <property type="match status" value="1"/>
</dbReference>
<accession>A0A919GNU2</accession>
<dbReference type="EMBL" id="BNAT01000009">
    <property type="protein sequence ID" value="GHH88084.1"/>
    <property type="molecule type" value="Genomic_DNA"/>
</dbReference>
<dbReference type="CDD" id="cd06173">
    <property type="entry name" value="MFS_MefA_like"/>
    <property type="match status" value="1"/>
</dbReference>
<sequence length="430" mass="44991">MLGVLGTAFRSLSVRNFRLFAFGQVLSVSGTWMMVVAQDWLVLSLTGDSGTALGAVTAVQFAPMLLLTLYGGRIADRYDKRRSLMACNLVSGVCALGLAVLDLGGAVRLWHVFLFALCLGTVNAVEVPTRMSFVSELVGADLLPNASALSAAYFNVARVLGPALAGLLIAGFGTGAVMALNAGSYLAVVVGLRMMRPGELRRVTRDGRARATDGLRHLASRPDLVVPLAMVLFIGLFGLNFQLTLPLLAKTVFHADATSFGLLTTAFAAGSLLAALAGTARRGRPSGRTVTGAALAFGALETAAGWAPTYAAAIVLLAGTGFASIYFAQAANHRIQLGSDPQYRGRVLAVYTLILQGSTPLGALLIGWLTVHLGARSGLYVGGLVSVVATLGVLLVDRIRTHLRTAQPAPRHGNDTPDGRDTSRSLHVPE</sequence>
<dbReference type="Gene3D" id="1.20.1250.20">
    <property type="entry name" value="MFS general substrate transporter like domains"/>
    <property type="match status" value="1"/>
</dbReference>
<keyword evidence="4 8" id="KW-0812">Transmembrane</keyword>
<reference evidence="10" key="1">
    <citation type="journal article" date="2014" name="Int. J. Syst. Evol. Microbiol.">
        <title>Complete genome sequence of Corynebacterium casei LMG S-19264T (=DSM 44701T), isolated from a smear-ripened cheese.</title>
        <authorList>
            <consortium name="US DOE Joint Genome Institute (JGI-PGF)"/>
            <person name="Walter F."/>
            <person name="Albersmeier A."/>
            <person name="Kalinowski J."/>
            <person name="Ruckert C."/>
        </authorList>
    </citation>
    <scope>NUCLEOTIDE SEQUENCE</scope>
    <source>
        <strain evidence="10">CGMCC 4.7403</strain>
    </source>
</reference>
<feature type="transmembrane region" description="Helical" evidence="8">
    <location>
        <begin position="348"/>
        <end position="371"/>
    </location>
</feature>
<dbReference type="GO" id="GO:0022857">
    <property type="term" value="F:transmembrane transporter activity"/>
    <property type="evidence" value="ECO:0007669"/>
    <property type="project" value="InterPro"/>
</dbReference>
<evidence type="ECO:0000313" key="10">
    <source>
        <dbReference type="EMBL" id="GHH88084.1"/>
    </source>
</evidence>
<evidence type="ECO:0000256" key="2">
    <source>
        <dbReference type="ARBA" id="ARBA00022448"/>
    </source>
</evidence>
<keyword evidence="6 8" id="KW-0472">Membrane</keyword>
<evidence type="ECO:0000259" key="9">
    <source>
        <dbReference type="PROSITE" id="PS50850"/>
    </source>
</evidence>
<gene>
    <name evidence="10" type="ORF">GCM10017771_31950</name>
</gene>
<dbReference type="Proteomes" id="UP000603227">
    <property type="component" value="Unassembled WGS sequence"/>
</dbReference>
<dbReference type="GO" id="GO:0005886">
    <property type="term" value="C:plasma membrane"/>
    <property type="evidence" value="ECO:0007669"/>
    <property type="project" value="UniProtKB-SubCell"/>
</dbReference>
<feature type="transmembrane region" description="Helical" evidence="8">
    <location>
        <begin position="289"/>
        <end position="306"/>
    </location>
</feature>
<feature type="transmembrane region" description="Helical" evidence="8">
    <location>
        <begin position="83"/>
        <end position="101"/>
    </location>
</feature>